<evidence type="ECO:0000313" key="2">
    <source>
        <dbReference type="Proteomes" id="UP001058626"/>
    </source>
</evidence>
<dbReference type="AlphaFoldDB" id="A0A9N7LSG6"/>
<accession>A0A9N7LSG6</accession>
<protein>
    <submittedName>
        <fullName evidence="1">Uncharacterized protein</fullName>
    </submittedName>
</protein>
<evidence type="ECO:0000313" key="1">
    <source>
        <dbReference type="EMBL" id="BDN85110.1"/>
    </source>
</evidence>
<name>A0A9N7LSG6_9MYCO</name>
<dbReference type="Proteomes" id="UP001058626">
    <property type="component" value="Chromosome"/>
</dbReference>
<keyword evidence="2" id="KW-1185">Reference proteome</keyword>
<reference evidence="1" key="1">
    <citation type="submission" date="2022-06" db="EMBL/GenBank/DDBJ databases">
        <title>Complete genome sequence of Mycobacterium pseudoshottsii NJB1907-Z4.</title>
        <authorList>
            <person name="Komine T."/>
            <person name="Fukano H."/>
            <person name="Wada S."/>
        </authorList>
    </citation>
    <scope>NUCLEOTIDE SEQUENCE</scope>
    <source>
        <strain evidence="1">NJB1907-Z4</strain>
    </source>
</reference>
<dbReference type="EMBL" id="AP026367">
    <property type="protein sequence ID" value="BDN85110.1"/>
    <property type="molecule type" value="Genomic_DNA"/>
</dbReference>
<organism evidence="1 2">
    <name type="scientific">Mycobacterium pseudoshottsii</name>
    <dbReference type="NCBI Taxonomy" id="265949"/>
    <lineage>
        <taxon>Bacteria</taxon>
        <taxon>Bacillati</taxon>
        <taxon>Actinomycetota</taxon>
        <taxon>Actinomycetes</taxon>
        <taxon>Mycobacteriales</taxon>
        <taxon>Mycobacteriaceae</taxon>
        <taxon>Mycobacterium</taxon>
        <taxon>Mycobacterium ulcerans group</taxon>
    </lineage>
</organism>
<sequence length="70" mass="7250">MVAVASSAVDGGEMPAIVSRTGLDLLPGHWWPAPATEINVTLRASVQEAVWVVTTPEVVEVGGAHASMAR</sequence>
<gene>
    <name evidence="1" type="ORF">NJB1907Z4_C53250</name>
</gene>
<proteinExistence type="predicted"/>